<evidence type="ECO:0000256" key="4">
    <source>
        <dbReference type="ARBA" id="ARBA00022989"/>
    </source>
</evidence>
<accession>A0ABT4QHW4</accession>
<comment type="similarity">
    <text evidence="2">Belongs to the membrane fusion protein (MFP) (TC 8.A.1) family.</text>
</comment>
<dbReference type="SUPFAM" id="SSF111369">
    <property type="entry name" value="HlyD-like secretion proteins"/>
    <property type="match status" value="1"/>
</dbReference>
<keyword evidence="5 6" id="KW-0472">Membrane</keyword>
<dbReference type="Gene3D" id="2.40.30.170">
    <property type="match status" value="1"/>
</dbReference>
<dbReference type="RefSeq" id="WP_269884981.1">
    <property type="nucleotide sequence ID" value="NZ_JAQAGZ010000024.1"/>
</dbReference>
<dbReference type="PANTHER" id="PTHR30386:SF26">
    <property type="entry name" value="TRANSPORT PROTEIN COMB"/>
    <property type="match status" value="1"/>
</dbReference>
<evidence type="ECO:0000256" key="6">
    <source>
        <dbReference type="SAM" id="Phobius"/>
    </source>
</evidence>
<keyword evidence="4 6" id="KW-1133">Transmembrane helix</keyword>
<evidence type="ECO:0000256" key="3">
    <source>
        <dbReference type="ARBA" id="ARBA00022692"/>
    </source>
</evidence>
<evidence type="ECO:0000259" key="8">
    <source>
        <dbReference type="Pfam" id="PF25997"/>
    </source>
</evidence>
<feature type="transmembrane region" description="Helical" evidence="6">
    <location>
        <begin position="6"/>
        <end position="28"/>
    </location>
</feature>
<dbReference type="EMBL" id="JAQAGZ010000024">
    <property type="protein sequence ID" value="MCZ8516444.1"/>
    <property type="molecule type" value="Genomic_DNA"/>
</dbReference>
<reference evidence="9 10" key="1">
    <citation type="submission" date="2022-12" db="EMBL/GenBank/DDBJ databases">
        <title>Draft genome sequence of Paenibacillus sp. dW9.</title>
        <authorList>
            <person name="Choi E.-W."/>
            <person name="Kim D.-U."/>
        </authorList>
    </citation>
    <scope>NUCLEOTIDE SEQUENCE [LARGE SCALE GENOMIC DNA]</scope>
    <source>
        <strain evidence="10">dW9</strain>
    </source>
</reference>
<name>A0ABT4QHW4_9BACL</name>
<feature type="domain" description="YhbJ barrel-sandwich hybrid" evidence="8">
    <location>
        <begin position="44"/>
        <end position="115"/>
    </location>
</feature>
<keyword evidence="10" id="KW-1185">Reference proteome</keyword>
<comment type="caution">
    <text evidence="9">The sequence shown here is derived from an EMBL/GenBank/DDBJ whole genome shotgun (WGS) entry which is preliminary data.</text>
</comment>
<gene>
    <name evidence="9" type="ORF">O9H85_29475</name>
</gene>
<evidence type="ECO:0000313" key="9">
    <source>
        <dbReference type="EMBL" id="MCZ8516444.1"/>
    </source>
</evidence>
<dbReference type="SUPFAM" id="SSF51230">
    <property type="entry name" value="Single hybrid motif"/>
    <property type="match status" value="1"/>
</dbReference>
<dbReference type="PANTHER" id="PTHR30386">
    <property type="entry name" value="MEMBRANE FUSION SUBUNIT OF EMRAB-TOLC MULTIDRUG EFFLUX PUMP"/>
    <property type="match status" value="1"/>
</dbReference>
<proteinExistence type="inferred from homology"/>
<evidence type="ECO:0000313" key="10">
    <source>
        <dbReference type="Proteomes" id="UP001527882"/>
    </source>
</evidence>
<evidence type="ECO:0000256" key="2">
    <source>
        <dbReference type="ARBA" id="ARBA00009477"/>
    </source>
</evidence>
<sequence length="211" mass="22322">MKGRLFAANIIGVIVIVALVMGGFYYYVQTSQYIKTDDARVAGDIMSVSAPAAGTLNSWTAKEGSVIAKTSAVGQVSDGTKSVNVAAPLDGTIVKNQAKEGQAVQPGQSLAQMVDMRKLYVVANIDEDQLRDIQVGSAVDVTVDGDPSNTLKGKVEEFGHVTNSVFSLMPSSNTSSNFTKVTQKVQVKISIGNYSDTVLPGMNAEVKITKK</sequence>
<evidence type="ECO:0000256" key="5">
    <source>
        <dbReference type="ARBA" id="ARBA00023136"/>
    </source>
</evidence>
<dbReference type="InterPro" id="IPR050739">
    <property type="entry name" value="MFP"/>
</dbReference>
<comment type="subcellular location">
    <subcellularLocation>
        <location evidence="1">Membrane</location>
        <topology evidence="1">Single-pass membrane protein</topology>
    </subcellularLocation>
</comment>
<dbReference type="Pfam" id="PF25997">
    <property type="entry name" value="BSH_YhbJ"/>
    <property type="match status" value="1"/>
</dbReference>
<dbReference type="InterPro" id="IPR058792">
    <property type="entry name" value="Beta-barrel_RND_2"/>
</dbReference>
<keyword evidence="3 6" id="KW-0812">Transmembrane</keyword>
<dbReference type="Pfam" id="PF25954">
    <property type="entry name" value="Beta-barrel_RND_2"/>
    <property type="match status" value="1"/>
</dbReference>
<dbReference type="InterPro" id="IPR058635">
    <property type="entry name" value="BSH_YhbJ"/>
</dbReference>
<feature type="domain" description="CusB-like beta-barrel" evidence="7">
    <location>
        <begin position="120"/>
        <end position="210"/>
    </location>
</feature>
<dbReference type="Proteomes" id="UP001527882">
    <property type="component" value="Unassembled WGS sequence"/>
</dbReference>
<dbReference type="InterPro" id="IPR011053">
    <property type="entry name" value="Single_hybrid_motif"/>
</dbReference>
<organism evidence="9 10">
    <name type="scientific">Paenibacillus gyeongsangnamensis</name>
    <dbReference type="NCBI Taxonomy" id="3388067"/>
    <lineage>
        <taxon>Bacteria</taxon>
        <taxon>Bacillati</taxon>
        <taxon>Bacillota</taxon>
        <taxon>Bacilli</taxon>
        <taxon>Bacillales</taxon>
        <taxon>Paenibacillaceae</taxon>
        <taxon>Paenibacillus</taxon>
    </lineage>
</organism>
<evidence type="ECO:0000256" key="1">
    <source>
        <dbReference type="ARBA" id="ARBA00004167"/>
    </source>
</evidence>
<evidence type="ECO:0000259" key="7">
    <source>
        <dbReference type="Pfam" id="PF25954"/>
    </source>
</evidence>
<protein>
    <submittedName>
        <fullName evidence="9">HlyD family efflux transporter periplasmic adaptor subunit</fullName>
    </submittedName>
</protein>